<proteinExistence type="predicted"/>
<dbReference type="Proteomes" id="UP000474228">
    <property type="component" value="Unassembled WGS sequence"/>
</dbReference>
<comment type="caution">
    <text evidence="2">The sequence shown here is derived from an EMBL/GenBank/DDBJ whole genome shotgun (WGS) entry which is preliminary data.</text>
</comment>
<feature type="transmembrane region" description="Helical" evidence="1">
    <location>
        <begin position="12"/>
        <end position="33"/>
    </location>
</feature>
<dbReference type="AlphaFoldDB" id="A0A6G2D731"/>
<protein>
    <recommendedName>
        <fullName evidence="4">MFS transporter</fullName>
    </recommendedName>
</protein>
<keyword evidence="1" id="KW-0472">Membrane</keyword>
<name>A0A6G2D731_STREE</name>
<evidence type="ECO:0000313" key="2">
    <source>
        <dbReference type="EMBL" id="MTV64362.1"/>
    </source>
</evidence>
<gene>
    <name evidence="2" type="ORF">GM539_13585</name>
</gene>
<feature type="transmembrane region" description="Helical" evidence="1">
    <location>
        <begin position="45"/>
        <end position="65"/>
    </location>
</feature>
<evidence type="ECO:0008006" key="4">
    <source>
        <dbReference type="Google" id="ProtNLM"/>
    </source>
</evidence>
<keyword evidence="1" id="KW-1133">Transmembrane helix</keyword>
<feature type="non-terminal residue" evidence="2">
    <location>
        <position position="1"/>
    </location>
</feature>
<reference evidence="2 3" key="1">
    <citation type="submission" date="2019-11" db="EMBL/GenBank/DDBJ databases">
        <title>Growth characteristics of pneumococcus vary with the chemical composition of the capsule and with environmental conditions.</title>
        <authorList>
            <person name="Tothpal A."/>
            <person name="Desobry K."/>
            <person name="Joshi S."/>
            <person name="Wyllie A.L."/>
            <person name="Weinberger D.M."/>
        </authorList>
    </citation>
    <scope>NUCLEOTIDE SEQUENCE [LARGE SCALE GENOMIC DNA]</scope>
    <source>
        <strain evidence="3">pnumococcus22F</strain>
    </source>
</reference>
<dbReference type="EMBL" id="WNHJ01000635">
    <property type="protein sequence ID" value="MTV64362.1"/>
    <property type="molecule type" value="Genomic_DNA"/>
</dbReference>
<dbReference type="SUPFAM" id="SSF103473">
    <property type="entry name" value="MFS general substrate transporter"/>
    <property type="match status" value="1"/>
</dbReference>
<keyword evidence="1" id="KW-0812">Transmembrane</keyword>
<dbReference type="InterPro" id="IPR036259">
    <property type="entry name" value="MFS_trans_sf"/>
</dbReference>
<evidence type="ECO:0000313" key="3">
    <source>
        <dbReference type="Proteomes" id="UP000474228"/>
    </source>
</evidence>
<feature type="non-terminal residue" evidence="2">
    <location>
        <position position="91"/>
    </location>
</feature>
<organism evidence="2 3">
    <name type="scientific">Streptococcus pneumoniae</name>
    <dbReference type="NCBI Taxonomy" id="1313"/>
    <lineage>
        <taxon>Bacteria</taxon>
        <taxon>Bacillati</taxon>
        <taxon>Bacillota</taxon>
        <taxon>Bacilli</taxon>
        <taxon>Lactobacillales</taxon>
        <taxon>Streptococcaceae</taxon>
        <taxon>Streptococcus</taxon>
    </lineage>
</organism>
<accession>A0A6G2D731</accession>
<evidence type="ECO:0000256" key="1">
    <source>
        <dbReference type="SAM" id="Phobius"/>
    </source>
</evidence>
<sequence length="91" mass="9675">YSMSTKPYERGLLGTFATGGAVLGTVAVSTTVINLAQYFGGGIRGWQITVGIYAIIGLLAHLLCFKFTRERYVSAASEAEKKLDVAGDLKA</sequence>